<dbReference type="AlphaFoldDB" id="A0A917LY10"/>
<gene>
    <name evidence="2" type="ORF">GCM10011398_05210</name>
</gene>
<dbReference type="EMBL" id="BMFR01000001">
    <property type="protein sequence ID" value="GGG64564.1"/>
    <property type="molecule type" value="Genomic_DNA"/>
</dbReference>
<proteinExistence type="predicted"/>
<feature type="compositionally biased region" description="Basic and acidic residues" evidence="1">
    <location>
        <begin position="9"/>
        <end position="20"/>
    </location>
</feature>
<feature type="region of interest" description="Disordered" evidence="1">
    <location>
        <begin position="1"/>
        <end position="20"/>
    </location>
</feature>
<dbReference type="RefSeq" id="WP_188453771.1">
    <property type="nucleotide sequence ID" value="NZ_BMFR01000001.1"/>
</dbReference>
<comment type="caution">
    <text evidence="2">The sequence shown here is derived from an EMBL/GenBank/DDBJ whole genome shotgun (WGS) entry which is preliminary data.</text>
</comment>
<reference evidence="2" key="1">
    <citation type="journal article" date="2014" name="Int. J. Syst. Evol. Microbiol.">
        <title>Complete genome sequence of Corynebacterium casei LMG S-19264T (=DSM 44701T), isolated from a smear-ripened cheese.</title>
        <authorList>
            <consortium name="US DOE Joint Genome Institute (JGI-PGF)"/>
            <person name="Walter F."/>
            <person name="Albersmeier A."/>
            <person name="Kalinowski J."/>
            <person name="Ruckert C."/>
        </authorList>
    </citation>
    <scope>NUCLEOTIDE SEQUENCE</scope>
    <source>
        <strain evidence="2">CGMCC 1.12754</strain>
    </source>
</reference>
<keyword evidence="3" id="KW-1185">Reference proteome</keyword>
<evidence type="ECO:0000313" key="2">
    <source>
        <dbReference type="EMBL" id="GGG64564.1"/>
    </source>
</evidence>
<evidence type="ECO:0000313" key="3">
    <source>
        <dbReference type="Proteomes" id="UP000622860"/>
    </source>
</evidence>
<name>A0A917LY10_9BACI</name>
<dbReference type="Proteomes" id="UP000622860">
    <property type="component" value="Unassembled WGS sequence"/>
</dbReference>
<reference evidence="2" key="2">
    <citation type="submission" date="2020-09" db="EMBL/GenBank/DDBJ databases">
        <authorList>
            <person name="Sun Q."/>
            <person name="Zhou Y."/>
        </authorList>
    </citation>
    <scope>NUCLEOTIDE SEQUENCE</scope>
    <source>
        <strain evidence="2">CGMCC 1.12754</strain>
    </source>
</reference>
<evidence type="ECO:0000256" key="1">
    <source>
        <dbReference type="SAM" id="MobiDB-lite"/>
    </source>
</evidence>
<accession>A0A917LY10</accession>
<organism evidence="2 3">
    <name type="scientific">Virgibacillus oceani</name>
    <dbReference type="NCBI Taxonomy" id="1479511"/>
    <lineage>
        <taxon>Bacteria</taxon>
        <taxon>Bacillati</taxon>
        <taxon>Bacillota</taxon>
        <taxon>Bacilli</taxon>
        <taxon>Bacillales</taxon>
        <taxon>Bacillaceae</taxon>
        <taxon>Virgibacillus</taxon>
    </lineage>
</organism>
<sequence>MWRGMKSVMEFDPKDSQQKTESKWLEWNRHKSAVADKAVPNAEQTQAYLRKYDMV</sequence>
<protein>
    <submittedName>
        <fullName evidence="2">Uncharacterized protein</fullName>
    </submittedName>
</protein>